<feature type="non-terminal residue" evidence="2">
    <location>
        <position position="1"/>
    </location>
</feature>
<name>A0A8S3GEG5_9BILA</name>
<comment type="caution">
    <text evidence="2">The sequence shown here is derived from an EMBL/GenBank/DDBJ whole genome shotgun (WGS) entry which is preliminary data.</text>
</comment>
<dbReference type="AlphaFoldDB" id="A0A8S3GEG5"/>
<evidence type="ECO:0000313" key="3">
    <source>
        <dbReference type="Proteomes" id="UP000681967"/>
    </source>
</evidence>
<gene>
    <name evidence="2" type="ORF">BYL167_LOCUS74752</name>
</gene>
<evidence type="ECO:0000313" key="2">
    <source>
        <dbReference type="EMBL" id="CAF5161617.1"/>
    </source>
</evidence>
<evidence type="ECO:0000256" key="1">
    <source>
        <dbReference type="SAM" id="MobiDB-lite"/>
    </source>
</evidence>
<proteinExistence type="predicted"/>
<sequence length="123" mass="13959">MNDDNINPFVLISNDNKRKQRINANNKETMNTADDNELERRVQKVTNGNGGRLFINSKTKAHLNPINDKNEYDYPAAGHDGLAMMNHFHTAKSNQPLDRNTKSVAPNKNNYSGKDNDVYISQQ</sequence>
<accession>A0A8S3GEG5</accession>
<feature type="region of interest" description="Disordered" evidence="1">
    <location>
        <begin position="92"/>
        <end position="123"/>
    </location>
</feature>
<dbReference type="Proteomes" id="UP000681967">
    <property type="component" value="Unassembled WGS sequence"/>
</dbReference>
<reference evidence="2" key="1">
    <citation type="submission" date="2021-02" db="EMBL/GenBank/DDBJ databases">
        <authorList>
            <person name="Nowell W R."/>
        </authorList>
    </citation>
    <scope>NUCLEOTIDE SEQUENCE</scope>
</reference>
<dbReference type="EMBL" id="CAJOBH010266773">
    <property type="protein sequence ID" value="CAF5161617.1"/>
    <property type="molecule type" value="Genomic_DNA"/>
</dbReference>
<organism evidence="2 3">
    <name type="scientific">Rotaria magnacalcarata</name>
    <dbReference type="NCBI Taxonomy" id="392030"/>
    <lineage>
        <taxon>Eukaryota</taxon>
        <taxon>Metazoa</taxon>
        <taxon>Spiralia</taxon>
        <taxon>Gnathifera</taxon>
        <taxon>Rotifera</taxon>
        <taxon>Eurotatoria</taxon>
        <taxon>Bdelloidea</taxon>
        <taxon>Philodinida</taxon>
        <taxon>Philodinidae</taxon>
        <taxon>Rotaria</taxon>
    </lineage>
</organism>
<protein>
    <submittedName>
        <fullName evidence="2">Uncharacterized protein</fullName>
    </submittedName>
</protein>